<comment type="similarity">
    <text evidence="1">Belongs to the cullin family.</text>
</comment>
<organism evidence="3 4">
    <name type="scientific">Malus domestica</name>
    <name type="common">Apple</name>
    <name type="synonym">Pyrus malus</name>
    <dbReference type="NCBI Taxonomy" id="3750"/>
    <lineage>
        <taxon>Eukaryota</taxon>
        <taxon>Viridiplantae</taxon>
        <taxon>Streptophyta</taxon>
        <taxon>Embryophyta</taxon>
        <taxon>Tracheophyta</taxon>
        <taxon>Spermatophyta</taxon>
        <taxon>Magnoliopsida</taxon>
        <taxon>eudicotyledons</taxon>
        <taxon>Gunneridae</taxon>
        <taxon>Pentapetalae</taxon>
        <taxon>rosids</taxon>
        <taxon>fabids</taxon>
        <taxon>Rosales</taxon>
        <taxon>Rosaceae</taxon>
        <taxon>Amygdaloideae</taxon>
        <taxon>Maleae</taxon>
        <taxon>Malus</taxon>
    </lineage>
</organism>
<sequence>MGYQFIEWEQGWDYIQQGISKMNRIVQGSSEHQFTSEEYMKLYTTIYNMSIQQPPHNYSRQLYEKYRETFEEYISSTVLPSLLEKHHEFMLQEFVRSWGNYKVMFRWLSHVFRFSDDHCITQNQTSLPGPNEVALNCFRNLVYQKVNADVRYYVLGLIDKEREGEKIDRALLKNVINIYVEIGMGELDVYERDFEEYMLIQTREYYCHKTSSWILEYSYTDYMLKAEECLRREKDRVSYYLLPSSEKKLMETVKHWLVVIHANQLIEKKHSESGCALLTIENLEELSRRFIASVALEQQVPAEGSTIVQQAEDAAMIEE</sequence>
<feature type="domain" description="Cullin N-terminal" evidence="2">
    <location>
        <begin position="12"/>
        <end position="306"/>
    </location>
</feature>
<dbReference type="Pfam" id="PF00888">
    <property type="entry name" value="Cullin"/>
    <property type="match status" value="1"/>
</dbReference>
<keyword evidence="4" id="KW-1185">Reference proteome</keyword>
<evidence type="ECO:0000259" key="2">
    <source>
        <dbReference type="Pfam" id="PF00888"/>
    </source>
</evidence>
<dbReference type="GO" id="GO:0031625">
    <property type="term" value="F:ubiquitin protein ligase binding"/>
    <property type="evidence" value="ECO:0007669"/>
    <property type="project" value="InterPro"/>
</dbReference>
<evidence type="ECO:0000313" key="3">
    <source>
        <dbReference type="EMBL" id="RXH97210.1"/>
    </source>
</evidence>
<dbReference type="GO" id="GO:0006511">
    <property type="term" value="P:ubiquitin-dependent protein catabolic process"/>
    <property type="evidence" value="ECO:0007669"/>
    <property type="project" value="InterPro"/>
</dbReference>
<comment type="caution">
    <text evidence="3">The sequence shown here is derived from an EMBL/GenBank/DDBJ whole genome shotgun (WGS) entry which is preliminary data.</text>
</comment>
<reference evidence="3 4" key="1">
    <citation type="submission" date="2018-10" db="EMBL/GenBank/DDBJ databases">
        <title>A high-quality apple genome assembly.</title>
        <authorList>
            <person name="Hu J."/>
        </authorList>
    </citation>
    <scope>NUCLEOTIDE SEQUENCE [LARGE SCALE GENOMIC DNA]</scope>
    <source>
        <strain evidence="4">cv. HFTH1</strain>
        <tissue evidence="3">Young leaf</tissue>
    </source>
</reference>
<dbReference type="InterPro" id="IPR016159">
    <property type="entry name" value="Cullin_repeat-like_dom_sf"/>
</dbReference>
<dbReference type="AlphaFoldDB" id="A0A498JNT4"/>
<accession>A0A498JNT4</accession>
<dbReference type="Proteomes" id="UP000290289">
    <property type="component" value="Chromosome 6"/>
</dbReference>
<dbReference type="EMBL" id="RDQH01000332">
    <property type="protein sequence ID" value="RXH97210.1"/>
    <property type="molecule type" value="Genomic_DNA"/>
</dbReference>
<dbReference type="SUPFAM" id="SSF74788">
    <property type="entry name" value="Cullin repeat-like"/>
    <property type="match status" value="1"/>
</dbReference>
<dbReference type="InterPro" id="IPR045093">
    <property type="entry name" value="Cullin"/>
</dbReference>
<dbReference type="Gene3D" id="1.20.1310.10">
    <property type="entry name" value="Cullin Repeats"/>
    <property type="match status" value="2"/>
</dbReference>
<dbReference type="PANTHER" id="PTHR11932">
    <property type="entry name" value="CULLIN"/>
    <property type="match status" value="1"/>
</dbReference>
<dbReference type="STRING" id="3750.A0A498JNT4"/>
<proteinExistence type="inferred from homology"/>
<evidence type="ECO:0000256" key="1">
    <source>
        <dbReference type="ARBA" id="ARBA00006019"/>
    </source>
</evidence>
<name>A0A498JNT4_MALDO</name>
<protein>
    <recommendedName>
        <fullName evidence="2">Cullin N-terminal domain-containing protein</fullName>
    </recommendedName>
</protein>
<dbReference type="InterPro" id="IPR001373">
    <property type="entry name" value="Cullin_N"/>
</dbReference>
<gene>
    <name evidence="3" type="ORF">DVH24_035878</name>
</gene>
<dbReference type="FunFam" id="1.20.1310.10:FF:000001">
    <property type="entry name" value="Cullin 3"/>
    <property type="match status" value="1"/>
</dbReference>
<evidence type="ECO:0000313" key="4">
    <source>
        <dbReference type="Proteomes" id="UP000290289"/>
    </source>
</evidence>
<dbReference type="SMR" id="A0A498JNT4"/>